<reference evidence="1 2" key="1">
    <citation type="submission" date="2013-07" db="EMBL/GenBank/DDBJ databases">
        <authorList>
            <person name="Genoscope - CEA"/>
        </authorList>
    </citation>
    <scope>NUCLEOTIDE SEQUENCE [LARGE SCALE GENOMIC DNA]</scope>
    <source>
        <strain evidence="1 2">G6</strain>
    </source>
</reference>
<name>A0A068QZH1_9GAMM</name>
<sequence>MLTGNTYNAYPKLILLTVYPRAYGEHSNFIYLFCNEFLRGKNSTTFFAYKLVKLLRLFFPNYGLYYRSHFIHFPESHLFYGEYRGQCDVDAEEIAATQILTAPYAAFYVI</sequence>
<dbReference type="KEGG" id="xpo:XPG1_0529"/>
<dbReference type="AlphaFoldDB" id="A0A068QZH1"/>
<protein>
    <submittedName>
        <fullName evidence="1">Uncharacterized protein</fullName>
    </submittedName>
</protein>
<organism evidence="1 2">
    <name type="scientific">Xenorhabdus poinarii G6</name>
    <dbReference type="NCBI Taxonomy" id="1354304"/>
    <lineage>
        <taxon>Bacteria</taxon>
        <taxon>Pseudomonadati</taxon>
        <taxon>Pseudomonadota</taxon>
        <taxon>Gammaproteobacteria</taxon>
        <taxon>Enterobacterales</taxon>
        <taxon>Morganellaceae</taxon>
        <taxon>Xenorhabdus</taxon>
    </lineage>
</organism>
<evidence type="ECO:0000313" key="2">
    <source>
        <dbReference type="Proteomes" id="UP000032735"/>
    </source>
</evidence>
<proteinExistence type="predicted"/>
<evidence type="ECO:0000313" key="1">
    <source>
        <dbReference type="EMBL" id="CDG20184.1"/>
    </source>
</evidence>
<dbReference type="EMBL" id="FO704551">
    <property type="protein sequence ID" value="CDG20184.1"/>
    <property type="molecule type" value="Genomic_DNA"/>
</dbReference>
<dbReference type="Proteomes" id="UP000032735">
    <property type="component" value="Chromosome"/>
</dbReference>
<gene>
    <name evidence="1" type="ORF">XPG1_0529</name>
</gene>
<dbReference type="HOGENOM" id="CLU_2170097_0_0_6"/>
<accession>A0A068QZH1</accession>
<keyword evidence="2" id="KW-1185">Reference proteome</keyword>